<evidence type="ECO:0000313" key="2">
    <source>
        <dbReference type="EMBL" id="PKY60710.1"/>
    </source>
</evidence>
<dbReference type="Pfam" id="PF21056">
    <property type="entry name" value="ZSWIM1-3_RNaseH-like"/>
    <property type="match status" value="1"/>
</dbReference>
<evidence type="ECO:0000259" key="1">
    <source>
        <dbReference type="Pfam" id="PF21056"/>
    </source>
</evidence>
<dbReference type="PANTHER" id="PTHR47718:SF13">
    <property type="entry name" value="OS09G0290500 PROTEIN"/>
    <property type="match status" value="1"/>
</dbReference>
<evidence type="ECO:0000313" key="3">
    <source>
        <dbReference type="Proteomes" id="UP000234323"/>
    </source>
</evidence>
<dbReference type="VEuPathDB" id="FungiDB:RhiirFUN_019841"/>
<organism evidence="2 3">
    <name type="scientific">Rhizophagus irregularis</name>
    <dbReference type="NCBI Taxonomy" id="588596"/>
    <lineage>
        <taxon>Eukaryota</taxon>
        <taxon>Fungi</taxon>
        <taxon>Fungi incertae sedis</taxon>
        <taxon>Mucoromycota</taxon>
        <taxon>Glomeromycotina</taxon>
        <taxon>Glomeromycetes</taxon>
        <taxon>Glomerales</taxon>
        <taxon>Glomeraceae</taxon>
        <taxon>Rhizophagus</taxon>
    </lineage>
</organism>
<dbReference type="VEuPathDB" id="FungiDB:RhiirA1_480413"/>
<proteinExistence type="predicted"/>
<dbReference type="InterPro" id="IPR048324">
    <property type="entry name" value="ZSWIM1-3_RNaseH-like"/>
</dbReference>
<feature type="domain" description="ZSWIM1/3 RNaseH-like" evidence="1">
    <location>
        <begin position="122"/>
        <end position="203"/>
    </location>
</feature>
<sequence length="205" mass="24684">MSVDTFMYNYCLERGFSYQICRNDKDPNNPSITIHKSHKSYHCSFNGTYKPRKNINQELQWERDSNKFNCQWHCNFTLQKLENQNVYNSIYHLRKNNEEENSDTTSFLNIFFEKIIEDPHWKIFVRHSGNKHCLSGIFWMSPSQYELYQQFHNIVLNDNTCKTNKYNMYLSVFMINDNYGKFHNVANALVEDEMASTYIWILQCN</sequence>
<reference evidence="2 3" key="1">
    <citation type="submission" date="2015-10" db="EMBL/GenBank/DDBJ databases">
        <title>Genome analyses suggest a sexual origin of heterokaryosis in a supposedly ancient asexual fungus.</title>
        <authorList>
            <person name="Ropars J."/>
            <person name="Sedzielewska K."/>
            <person name="Noel J."/>
            <person name="Charron P."/>
            <person name="Farinelli L."/>
            <person name="Marton T."/>
            <person name="Kruger M."/>
            <person name="Pelin A."/>
            <person name="Brachmann A."/>
            <person name="Corradi N."/>
        </authorList>
    </citation>
    <scope>NUCLEOTIDE SEQUENCE [LARGE SCALE GENOMIC DNA]</scope>
    <source>
        <strain evidence="2 3">A4</strain>
    </source>
</reference>
<dbReference type="Proteomes" id="UP000234323">
    <property type="component" value="Unassembled WGS sequence"/>
</dbReference>
<comment type="caution">
    <text evidence="2">The sequence shown here is derived from an EMBL/GenBank/DDBJ whole genome shotgun (WGS) entry which is preliminary data.</text>
</comment>
<dbReference type="AlphaFoldDB" id="A0A2I1HP94"/>
<name>A0A2I1HP94_9GLOM</name>
<keyword evidence="3" id="KW-1185">Reference proteome</keyword>
<dbReference type="PANTHER" id="PTHR47718">
    <property type="entry name" value="OS01G0519700 PROTEIN"/>
    <property type="match status" value="1"/>
</dbReference>
<dbReference type="VEuPathDB" id="FungiDB:FUN_024032"/>
<gene>
    <name evidence="2" type="ORF">RhiirA4_484714</name>
</gene>
<accession>A0A2I1HP94</accession>
<protein>
    <recommendedName>
        <fullName evidence="1">ZSWIM1/3 RNaseH-like domain-containing protein</fullName>
    </recommendedName>
</protein>
<dbReference type="EMBL" id="LLXI01004520">
    <property type="protein sequence ID" value="PKY60710.1"/>
    <property type="molecule type" value="Genomic_DNA"/>
</dbReference>